<dbReference type="EMBL" id="MRZV01000183">
    <property type="protein sequence ID" value="PIK56231.1"/>
    <property type="molecule type" value="Genomic_DNA"/>
</dbReference>
<reference evidence="2 3" key="1">
    <citation type="journal article" date="2017" name="PLoS Biol.">
        <title>The sea cucumber genome provides insights into morphological evolution and visceral regeneration.</title>
        <authorList>
            <person name="Zhang X."/>
            <person name="Sun L."/>
            <person name="Yuan J."/>
            <person name="Sun Y."/>
            <person name="Gao Y."/>
            <person name="Zhang L."/>
            <person name="Li S."/>
            <person name="Dai H."/>
            <person name="Hamel J.F."/>
            <person name="Liu C."/>
            <person name="Yu Y."/>
            <person name="Liu S."/>
            <person name="Lin W."/>
            <person name="Guo K."/>
            <person name="Jin S."/>
            <person name="Xu P."/>
            <person name="Storey K.B."/>
            <person name="Huan P."/>
            <person name="Zhang T."/>
            <person name="Zhou Y."/>
            <person name="Zhang J."/>
            <person name="Lin C."/>
            <person name="Li X."/>
            <person name="Xing L."/>
            <person name="Huo D."/>
            <person name="Sun M."/>
            <person name="Wang L."/>
            <person name="Mercier A."/>
            <person name="Li F."/>
            <person name="Yang H."/>
            <person name="Xiang J."/>
        </authorList>
    </citation>
    <scope>NUCLEOTIDE SEQUENCE [LARGE SCALE GENOMIC DNA]</scope>
    <source>
        <strain evidence="2">Shaxun</strain>
        <tissue evidence="2">Muscle</tissue>
    </source>
</reference>
<proteinExistence type="predicted"/>
<accession>A0A2G8L7J3</accession>
<comment type="caution">
    <text evidence="2">The sequence shown here is derived from an EMBL/GenBank/DDBJ whole genome shotgun (WGS) entry which is preliminary data.</text>
</comment>
<organism evidence="2 3">
    <name type="scientific">Stichopus japonicus</name>
    <name type="common">Sea cucumber</name>
    <dbReference type="NCBI Taxonomy" id="307972"/>
    <lineage>
        <taxon>Eukaryota</taxon>
        <taxon>Metazoa</taxon>
        <taxon>Echinodermata</taxon>
        <taxon>Eleutherozoa</taxon>
        <taxon>Echinozoa</taxon>
        <taxon>Holothuroidea</taxon>
        <taxon>Aspidochirotacea</taxon>
        <taxon>Aspidochirotida</taxon>
        <taxon>Stichopodidae</taxon>
        <taxon>Apostichopus</taxon>
    </lineage>
</organism>
<dbReference type="Pfam" id="PF08241">
    <property type="entry name" value="Methyltransf_11"/>
    <property type="match status" value="1"/>
</dbReference>
<dbReference type="SUPFAM" id="SSF53335">
    <property type="entry name" value="S-adenosyl-L-methionine-dependent methyltransferases"/>
    <property type="match status" value="1"/>
</dbReference>
<dbReference type="Gene3D" id="3.40.50.150">
    <property type="entry name" value="Vaccinia Virus protein VP39"/>
    <property type="match status" value="1"/>
</dbReference>
<name>A0A2G8L7J3_STIJA</name>
<keyword evidence="3" id="KW-1185">Reference proteome</keyword>
<dbReference type="CDD" id="cd02440">
    <property type="entry name" value="AdoMet_MTases"/>
    <property type="match status" value="1"/>
</dbReference>
<evidence type="ECO:0000313" key="3">
    <source>
        <dbReference type="Proteomes" id="UP000230750"/>
    </source>
</evidence>
<dbReference type="InterPro" id="IPR029063">
    <property type="entry name" value="SAM-dependent_MTases_sf"/>
</dbReference>
<protein>
    <recommendedName>
        <fullName evidence="1">Methyltransferase type 11 domain-containing protein</fullName>
    </recommendedName>
</protein>
<dbReference type="AlphaFoldDB" id="A0A2G8L7J3"/>
<dbReference type="STRING" id="307972.A0A2G8L7J3"/>
<dbReference type="OrthoDB" id="3647at2759"/>
<sequence length="201" mass="22552">MKTEKTNDVIGWYNKNSELYDKNFLNAGFRYHLCLAETVVEYVSNKRAVILDLGAGSGIIGKLLFDRGFLTIDALDASQKMLDIAIRKRVYRNTLLATIGTEKIKGLTEDSYDAVVAGGVFSVGTVQYSSIPMLMDYVKKGGYIIFNVAEKSMSEIQALSARKFQILSSQWEEAKLCRCVEERASFHINDEPAKIIVLQKM</sequence>
<gene>
    <name evidence="2" type="ORF">BSL78_06869</name>
</gene>
<dbReference type="Proteomes" id="UP000230750">
    <property type="component" value="Unassembled WGS sequence"/>
</dbReference>
<evidence type="ECO:0000259" key="1">
    <source>
        <dbReference type="Pfam" id="PF08241"/>
    </source>
</evidence>
<dbReference type="InterPro" id="IPR013216">
    <property type="entry name" value="Methyltransf_11"/>
</dbReference>
<feature type="domain" description="Methyltransferase type 11" evidence="1">
    <location>
        <begin position="51"/>
        <end position="146"/>
    </location>
</feature>
<dbReference type="GO" id="GO:0008757">
    <property type="term" value="F:S-adenosylmethionine-dependent methyltransferase activity"/>
    <property type="evidence" value="ECO:0007669"/>
    <property type="project" value="InterPro"/>
</dbReference>
<evidence type="ECO:0000313" key="2">
    <source>
        <dbReference type="EMBL" id="PIK56231.1"/>
    </source>
</evidence>